<sequence>VPKKKSKPRLITISPSADGKWHGKWDCDYMFSLQELHLHDLCDDIQQDTHVSLNLSVQKHAGLGLSVEGRIKTCFTTKCCNCFSPYLREVYIYVLHLHPSSMLK</sequence>
<gene>
    <name evidence="1" type="ORF">MIMGU_mgv1a0158942mg</name>
</gene>
<reference evidence="1 2" key="1">
    <citation type="journal article" date="2013" name="Proc. Natl. Acad. Sci. U.S.A.">
        <title>Fine-scale variation in meiotic recombination in Mimulus inferred from population shotgun sequencing.</title>
        <authorList>
            <person name="Hellsten U."/>
            <person name="Wright K.M."/>
            <person name="Jenkins J."/>
            <person name="Shu S."/>
            <person name="Yuan Y."/>
            <person name="Wessler S.R."/>
            <person name="Schmutz J."/>
            <person name="Willis J.H."/>
            <person name="Rokhsar D.S."/>
        </authorList>
    </citation>
    <scope>NUCLEOTIDE SEQUENCE [LARGE SCALE GENOMIC DNA]</scope>
    <source>
        <strain evidence="2">cv. DUN x IM62</strain>
    </source>
</reference>
<organism evidence="1 2">
    <name type="scientific">Erythranthe guttata</name>
    <name type="common">Yellow monkey flower</name>
    <name type="synonym">Mimulus guttatus</name>
    <dbReference type="NCBI Taxonomy" id="4155"/>
    <lineage>
        <taxon>Eukaryota</taxon>
        <taxon>Viridiplantae</taxon>
        <taxon>Streptophyta</taxon>
        <taxon>Embryophyta</taxon>
        <taxon>Tracheophyta</taxon>
        <taxon>Spermatophyta</taxon>
        <taxon>Magnoliopsida</taxon>
        <taxon>eudicotyledons</taxon>
        <taxon>Gunneridae</taxon>
        <taxon>Pentapetalae</taxon>
        <taxon>asterids</taxon>
        <taxon>lamiids</taxon>
        <taxon>Lamiales</taxon>
        <taxon>Phrymaceae</taxon>
        <taxon>Erythranthe</taxon>
    </lineage>
</organism>
<protein>
    <submittedName>
        <fullName evidence="1">Uncharacterized protein</fullName>
    </submittedName>
</protein>
<dbReference type="eggNOG" id="ENOG502QPK5">
    <property type="taxonomic scope" value="Eukaryota"/>
</dbReference>
<keyword evidence="2" id="KW-1185">Reference proteome</keyword>
<dbReference type="STRING" id="4155.A0A022R9K3"/>
<dbReference type="Proteomes" id="UP000030748">
    <property type="component" value="Unassembled WGS sequence"/>
</dbReference>
<feature type="non-terminal residue" evidence="1">
    <location>
        <position position="1"/>
    </location>
</feature>
<accession>A0A022R9K3</accession>
<evidence type="ECO:0000313" key="1">
    <source>
        <dbReference type="EMBL" id="EYU35590.1"/>
    </source>
</evidence>
<dbReference type="EMBL" id="KI630612">
    <property type="protein sequence ID" value="EYU35590.1"/>
    <property type="molecule type" value="Genomic_DNA"/>
</dbReference>
<proteinExistence type="predicted"/>
<name>A0A022R9K3_ERYGU</name>
<dbReference type="PANTHER" id="PTHR37734">
    <property type="entry name" value="LARGE RIBOSOMAL RNA SUBUNIT ACCUMULATION PROTEIN YCED HOMOLOG 2, CHLOROPLASTIC"/>
    <property type="match status" value="1"/>
</dbReference>
<dbReference type="PANTHER" id="PTHR37734:SF1">
    <property type="entry name" value="LARGE RIBOSOMAL RNA SUBUNIT ACCUMULATION PROTEIN YCED HOMOLOG 2, CHLOROPLASTIC"/>
    <property type="match status" value="1"/>
</dbReference>
<dbReference type="AlphaFoldDB" id="A0A022R9K3"/>
<dbReference type="InterPro" id="IPR044985">
    <property type="entry name" value="YceD_plant"/>
</dbReference>
<evidence type="ECO:0000313" key="2">
    <source>
        <dbReference type="Proteomes" id="UP000030748"/>
    </source>
</evidence>